<dbReference type="Gramene" id="PVH33443">
    <property type="protein sequence ID" value="PVH33443"/>
    <property type="gene ID" value="PAHAL_8G005000"/>
</dbReference>
<dbReference type="EMBL" id="CM008053">
    <property type="protein sequence ID" value="PVH33443.1"/>
    <property type="molecule type" value="Genomic_DNA"/>
</dbReference>
<gene>
    <name evidence="1" type="ORF">PAHAL_8G005000</name>
</gene>
<reference evidence="1" key="1">
    <citation type="submission" date="2018-04" db="EMBL/GenBank/DDBJ databases">
        <title>WGS assembly of Panicum hallii.</title>
        <authorList>
            <person name="Lovell J."/>
            <person name="Jenkins J."/>
            <person name="Lowry D."/>
            <person name="Mamidi S."/>
            <person name="Sreedasyam A."/>
            <person name="Weng X."/>
            <person name="Barry K."/>
            <person name="Bonette J."/>
            <person name="Campitelli B."/>
            <person name="Daum C."/>
            <person name="Gordon S."/>
            <person name="Gould B."/>
            <person name="Lipzen A."/>
            <person name="Macqueen A."/>
            <person name="Palacio-Mejia J."/>
            <person name="Plott C."/>
            <person name="Shakirov E."/>
            <person name="Shu S."/>
            <person name="Yoshinaga Y."/>
            <person name="Zane M."/>
            <person name="Rokhsar D."/>
            <person name="Grimwood J."/>
            <person name="Schmutz J."/>
            <person name="Juenger T."/>
        </authorList>
    </citation>
    <scope>NUCLEOTIDE SEQUENCE [LARGE SCALE GENOMIC DNA]</scope>
    <source>
        <strain evidence="1">FIL2</strain>
    </source>
</reference>
<organism evidence="1">
    <name type="scientific">Panicum hallii</name>
    <dbReference type="NCBI Taxonomy" id="206008"/>
    <lineage>
        <taxon>Eukaryota</taxon>
        <taxon>Viridiplantae</taxon>
        <taxon>Streptophyta</taxon>
        <taxon>Embryophyta</taxon>
        <taxon>Tracheophyta</taxon>
        <taxon>Spermatophyta</taxon>
        <taxon>Magnoliopsida</taxon>
        <taxon>Liliopsida</taxon>
        <taxon>Poales</taxon>
        <taxon>Poaceae</taxon>
        <taxon>PACMAD clade</taxon>
        <taxon>Panicoideae</taxon>
        <taxon>Panicodae</taxon>
        <taxon>Paniceae</taxon>
        <taxon>Panicinae</taxon>
        <taxon>Panicum</taxon>
        <taxon>Panicum sect. Panicum</taxon>
    </lineage>
</organism>
<protein>
    <submittedName>
        <fullName evidence="1">Uncharacterized protein</fullName>
    </submittedName>
</protein>
<name>A0A2T8I714_9POAL</name>
<dbReference type="Proteomes" id="UP000243499">
    <property type="component" value="Chromosome 8"/>
</dbReference>
<accession>A0A2T8I714</accession>
<evidence type="ECO:0000313" key="1">
    <source>
        <dbReference type="EMBL" id="PVH33443.1"/>
    </source>
</evidence>
<dbReference type="AlphaFoldDB" id="A0A2T8I714"/>
<proteinExistence type="predicted"/>
<sequence length="56" mass="6688">MPSSWTSFLVCLHLHWISWIWPWSFLMGLGWPLELCSCLSYEGLHLKLLPGPFWRK</sequence>